<sequence>MKSIKEQQNAYAERLLTALRDELSKQEIAAVLVIGEDGRPGLDVTDSRFRVRRVFAHLAFCWFYWGDQGDERVSSLRLPVAVERIVQAARDGWNEGEQGELGVDLNRIADAYRS</sequence>
<protein>
    <submittedName>
        <fullName evidence="1">Uncharacterized protein</fullName>
    </submittedName>
</protein>
<dbReference type="EMBL" id="BAABDQ010000013">
    <property type="protein sequence ID" value="GAA3569764.1"/>
    <property type="molecule type" value="Genomic_DNA"/>
</dbReference>
<dbReference type="RefSeq" id="WP_345566629.1">
    <property type="nucleotide sequence ID" value="NZ_BAABDQ010000013.1"/>
</dbReference>
<accession>A0ABP6XN17</accession>
<proteinExistence type="predicted"/>
<name>A0ABP6XN17_9ACTN</name>
<gene>
    <name evidence="1" type="ORF">GCM10022419_058330</name>
</gene>
<evidence type="ECO:0000313" key="2">
    <source>
        <dbReference type="Proteomes" id="UP001500630"/>
    </source>
</evidence>
<evidence type="ECO:0000313" key="1">
    <source>
        <dbReference type="EMBL" id="GAA3569764.1"/>
    </source>
</evidence>
<keyword evidence="2" id="KW-1185">Reference proteome</keyword>
<reference evidence="2" key="1">
    <citation type="journal article" date="2019" name="Int. J. Syst. Evol. Microbiol.">
        <title>The Global Catalogue of Microorganisms (GCM) 10K type strain sequencing project: providing services to taxonomists for standard genome sequencing and annotation.</title>
        <authorList>
            <consortium name="The Broad Institute Genomics Platform"/>
            <consortium name="The Broad Institute Genome Sequencing Center for Infectious Disease"/>
            <person name="Wu L."/>
            <person name="Ma J."/>
        </authorList>
    </citation>
    <scope>NUCLEOTIDE SEQUENCE [LARGE SCALE GENOMIC DNA]</scope>
    <source>
        <strain evidence="2">JCM 17326</strain>
    </source>
</reference>
<dbReference type="Proteomes" id="UP001500630">
    <property type="component" value="Unassembled WGS sequence"/>
</dbReference>
<comment type="caution">
    <text evidence="1">The sequence shown here is derived from an EMBL/GenBank/DDBJ whole genome shotgun (WGS) entry which is preliminary data.</text>
</comment>
<organism evidence="1 2">
    <name type="scientific">Nonomuraea rosea</name>
    <dbReference type="NCBI Taxonomy" id="638574"/>
    <lineage>
        <taxon>Bacteria</taxon>
        <taxon>Bacillati</taxon>
        <taxon>Actinomycetota</taxon>
        <taxon>Actinomycetes</taxon>
        <taxon>Streptosporangiales</taxon>
        <taxon>Streptosporangiaceae</taxon>
        <taxon>Nonomuraea</taxon>
    </lineage>
</organism>